<reference evidence="17 18" key="1">
    <citation type="journal article" date="2018" name="Nat. Ecol. Evol.">
        <title>Genomic signatures of mitonuclear coevolution across populations of Tigriopus californicus.</title>
        <authorList>
            <person name="Barreto F.S."/>
            <person name="Watson E.T."/>
            <person name="Lima T.G."/>
            <person name="Willett C.S."/>
            <person name="Edmands S."/>
            <person name="Li W."/>
            <person name="Burton R.S."/>
        </authorList>
    </citation>
    <scope>NUCLEOTIDE SEQUENCE [LARGE SCALE GENOMIC DNA]</scope>
    <source>
        <strain evidence="17 18">San Diego</strain>
    </source>
</reference>
<protein>
    <recommendedName>
        <fullName evidence="14">sn-1-specific diacylglycerol lipase</fullName>
        <ecNumber evidence="14">3.1.1.116</ecNumber>
    </recommendedName>
</protein>
<dbReference type="GO" id="GO:0045211">
    <property type="term" value="C:postsynaptic membrane"/>
    <property type="evidence" value="ECO:0007669"/>
    <property type="project" value="TreeGrafter"/>
</dbReference>
<dbReference type="Proteomes" id="UP000318571">
    <property type="component" value="Chromosome 3"/>
</dbReference>
<comment type="subcellular location">
    <subcellularLocation>
        <location evidence="2">Cell membrane</location>
        <topology evidence="2">Multi-pass membrane protein</topology>
    </subcellularLocation>
</comment>
<dbReference type="Gene3D" id="3.40.50.1820">
    <property type="entry name" value="alpha/beta hydrolase"/>
    <property type="match status" value="1"/>
</dbReference>
<keyword evidence="9" id="KW-0442">Lipid degradation</keyword>
<sequence>MPGVIAFRRRWAVGSDDMIVPASFLIGFHLAWLFSLSLALYEAASTSNVTLAVNFPSNISMLFDPAEIFLSSLPDSNSSVSETDSAPTTMTFLASSWCHMAFVRYVVCFLLLWGVALLVELAIALVSLRGTIFEDQPRRSIEFLLYLKLALVICNLVIFFTAVMTLWCSFDVAGRSWVKLKKYQANQRDQNSRSRSKFQYKRSGGRVNRSWRHRKVRRAYQNSWDHRCQMLLCCAKSSNPNKQKNSFSDIARVLSEFFRDLDVVPSDVLVGLVLLRKRQQLLRLRVVHQPNNPVYQFLSGVKITPETKFLSLNDPTEMSLLREVYHYMHFALGVYGWPMYFRKNSAQSAAAFCKLCASLRCICFPCCGLKTGLAANAIIEGLSVVIDDNCCGCNLASYSHMCNLPNVQLVYITYHVDVGETPFLIAVDLDQRVIVICIRGTLSFKDVITDLNAEGEPLPIRPVNEDWIGHKGMVDVAAYVYRKLKDDHLLTKAFGWNKDHGTQDFGIVCVGHSLGAGAAAILAIMLRQEFPNTRCFGYSPPGGTLSRAAMEYTKEFMTSVVVGKDLVPRIGLHQLEELRHDLMYALQKSPNPKWLTLSSSLMCCGKQKTNYFDSPTHCWTQDEIEEQLNSPKGSKCKSSPEAINIHPWDSTINLSVHMPFFPPGKIIHLVRHYPKAEK</sequence>
<keyword evidence="18" id="KW-1185">Reference proteome</keyword>
<gene>
    <name evidence="17" type="ORF">TCAL_09174</name>
</gene>
<evidence type="ECO:0000256" key="7">
    <source>
        <dbReference type="ARBA" id="ARBA00022801"/>
    </source>
</evidence>
<dbReference type="GO" id="GO:0046872">
    <property type="term" value="F:metal ion binding"/>
    <property type="evidence" value="ECO:0007669"/>
    <property type="project" value="UniProtKB-KW"/>
</dbReference>
<keyword evidence="3" id="KW-1003">Cell membrane</keyword>
<evidence type="ECO:0000256" key="10">
    <source>
        <dbReference type="ARBA" id="ARBA00022989"/>
    </source>
</evidence>
<dbReference type="GO" id="GO:0019369">
    <property type="term" value="P:arachidonate metabolic process"/>
    <property type="evidence" value="ECO:0007669"/>
    <property type="project" value="TreeGrafter"/>
</dbReference>
<dbReference type="InterPro" id="IPR029058">
    <property type="entry name" value="AB_hydrolase_fold"/>
</dbReference>
<comment type="caution">
    <text evidence="17">The sequence shown here is derived from an EMBL/GenBank/DDBJ whole genome shotgun (WGS) entry which is preliminary data.</text>
</comment>
<dbReference type="GO" id="GO:0046340">
    <property type="term" value="P:diacylglycerol catabolic process"/>
    <property type="evidence" value="ECO:0007669"/>
    <property type="project" value="TreeGrafter"/>
</dbReference>
<evidence type="ECO:0000313" key="17">
    <source>
        <dbReference type="EMBL" id="TRY73954.1"/>
    </source>
</evidence>
<dbReference type="Pfam" id="PF01764">
    <property type="entry name" value="Lipase_3"/>
    <property type="match status" value="1"/>
</dbReference>
<dbReference type="InterPro" id="IPR052214">
    <property type="entry name" value="DAG_Lipase-Related"/>
</dbReference>
<keyword evidence="7" id="KW-0378">Hydrolase</keyword>
<keyword evidence="12 15" id="KW-0472">Membrane</keyword>
<feature type="transmembrane region" description="Helical" evidence="15">
    <location>
        <begin position="145"/>
        <end position="167"/>
    </location>
</feature>
<evidence type="ECO:0000313" key="18">
    <source>
        <dbReference type="Proteomes" id="UP000318571"/>
    </source>
</evidence>
<comment type="catalytic activity">
    <reaction evidence="13">
        <text>a 1,2-diacyl-sn-glycerol + H2O = a 2-acylglycerol + a fatty acid + H(+)</text>
        <dbReference type="Rhea" id="RHEA:33275"/>
        <dbReference type="ChEBI" id="CHEBI:15377"/>
        <dbReference type="ChEBI" id="CHEBI:15378"/>
        <dbReference type="ChEBI" id="CHEBI:17389"/>
        <dbReference type="ChEBI" id="CHEBI:17815"/>
        <dbReference type="ChEBI" id="CHEBI:28868"/>
        <dbReference type="EC" id="3.1.1.116"/>
    </reaction>
    <physiologicalReaction direction="left-to-right" evidence="13">
        <dbReference type="Rhea" id="RHEA:33276"/>
    </physiologicalReaction>
</comment>
<name>A0A553P8E4_TIGCA</name>
<dbReference type="EC" id="3.1.1.116" evidence="14"/>
<keyword evidence="11" id="KW-0443">Lipid metabolism</keyword>
<dbReference type="CDD" id="cd00519">
    <property type="entry name" value="Lipase_3"/>
    <property type="match status" value="1"/>
</dbReference>
<evidence type="ECO:0000256" key="8">
    <source>
        <dbReference type="ARBA" id="ARBA00022837"/>
    </source>
</evidence>
<keyword evidence="5 15" id="KW-0812">Transmembrane</keyword>
<dbReference type="InterPro" id="IPR002921">
    <property type="entry name" value="Fungal_lipase-type"/>
</dbReference>
<dbReference type="SUPFAM" id="SSF53474">
    <property type="entry name" value="alpha/beta-Hydrolases"/>
    <property type="match status" value="1"/>
</dbReference>
<comment type="cofactor">
    <cofactor evidence="1">
        <name>Ca(2+)</name>
        <dbReference type="ChEBI" id="CHEBI:29108"/>
    </cofactor>
</comment>
<dbReference type="EMBL" id="VCGU01000007">
    <property type="protein sequence ID" value="TRY73954.1"/>
    <property type="molecule type" value="Genomic_DNA"/>
</dbReference>
<dbReference type="PANTHER" id="PTHR45792:SF8">
    <property type="entry name" value="DIACYLGLYCEROL LIPASE-ALPHA"/>
    <property type="match status" value="1"/>
</dbReference>
<dbReference type="OMA" id="CCCGSND"/>
<feature type="domain" description="Fungal lipase-type" evidence="16">
    <location>
        <begin position="435"/>
        <end position="570"/>
    </location>
</feature>
<evidence type="ECO:0000259" key="16">
    <source>
        <dbReference type="Pfam" id="PF01764"/>
    </source>
</evidence>
<feature type="transmembrane region" description="Helical" evidence="15">
    <location>
        <begin position="102"/>
        <end position="125"/>
    </location>
</feature>
<evidence type="ECO:0000256" key="13">
    <source>
        <dbReference type="ARBA" id="ARBA00024531"/>
    </source>
</evidence>
<dbReference type="GO" id="GO:0004465">
    <property type="term" value="F:lipoprotein lipase activity"/>
    <property type="evidence" value="ECO:0007669"/>
    <property type="project" value="TreeGrafter"/>
</dbReference>
<keyword evidence="10 15" id="KW-1133">Transmembrane helix</keyword>
<evidence type="ECO:0000256" key="5">
    <source>
        <dbReference type="ARBA" id="ARBA00022692"/>
    </source>
</evidence>
<keyword evidence="6" id="KW-0479">Metal-binding</keyword>
<evidence type="ECO:0000256" key="1">
    <source>
        <dbReference type="ARBA" id="ARBA00001913"/>
    </source>
</evidence>
<organism evidence="17 18">
    <name type="scientific">Tigriopus californicus</name>
    <name type="common">Marine copepod</name>
    <dbReference type="NCBI Taxonomy" id="6832"/>
    <lineage>
        <taxon>Eukaryota</taxon>
        <taxon>Metazoa</taxon>
        <taxon>Ecdysozoa</taxon>
        <taxon>Arthropoda</taxon>
        <taxon>Crustacea</taxon>
        <taxon>Multicrustacea</taxon>
        <taxon>Hexanauplia</taxon>
        <taxon>Copepoda</taxon>
        <taxon>Harpacticoida</taxon>
        <taxon>Harpacticidae</taxon>
        <taxon>Tigriopus</taxon>
    </lineage>
</organism>
<keyword evidence="4" id="KW-0597">Phosphoprotein</keyword>
<dbReference type="AlphaFoldDB" id="A0A553P8E4"/>
<dbReference type="GO" id="GO:0005737">
    <property type="term" value="C:cytoplasm"/>
    <property type="evidence" value="ECO:0007669"/>
    <property type="project" value="TreeGrafter"/>
</dbReference>
<evidence type="ECO:0000256" key="4">
    <source>
        <dbReference type="ARBA" id="ARBA00022553"/>
    </source>
</evidence>
<dbReference type="PANTHER" id="PTHR45792">
    <property type="entry name" value="DIACYLGLYCEROL LIPASE HOMOLOG-RELATED"/>
    <property type="match status" value="1"/>
</dbReference>
<evidence type="ECO:0000256" key="6">
    <source>
        <dbReference type="ARBA" id="ARBA00022723"/>
    </source>
</evidence>
<feature type="transmembrane region" description="Helical" evidence="15">
    <location>
        <begin position="18"/>
        <end position="41"/>
    </location>
</feature>
<dbReference type="GO" id="GO:0032590">
    <property type="term" value="C:dendrite membrane"/>
    <property type="evidence" value="ECO:0007669"/>
    <property type="project" value="TreeGrafter"/>
</dbReference>
<accession>A0A553P8E4</accession>
<evidence type="ECO:0000256" key="15">
    <source>
        <dbReference type="SAM" id="Phobius"/>
    </source>
</evidence>
<evidence type="ECO:0000256" key="11">
    <source>
        <dbReference type="ARBA" id="ARBA00023098"/>
    </source>
</evidence>
<proteinExistence type="predicted"/>
<evidence type="ECO:0000256" key="12">
    <source>
        <dbReference type="ARBA" id="ARBA00023136"/>
    </source>
</evidence>
<evidence type="ECO:0000256" key="2">
    <source>
        <dbReference type="ARBA" id="ARBA00004651"/>
    </source>
</evidence>
<keyword evidence="8" id="KW-0106">Calcium</keyword>
<evidence type="ECO:0000256" key="14">
    <source>
        <dbReference type="ARBA" id="ARBA00026104"/>
    </source>
</evidence>
<evidence type="ECO:0000256" key="3">
    <source>
        <dbReference type="ARBA" id="ARBA00022475"/>
    </source>
</evidence>
<evidence type="ECO:0000256" key="9">
    <source>
        <dbReference type="ARBA" id="ARBA00022963"/>
    </source>
</evidence>